<evidence type="ECO:0000313" key="2">
    <source>
        <dbReference type="Proteomes" id="UP000717328"/>
    </source>
</evidence>
<evidence type="ECO:0000313" key="1">
    <source>
        <dbReference type="EMBL" id="KAG5636943.1"/>
    </source>
</evidence>
<accession>A0A9P7K4U4</accession>
<protein>
    <submittedName>
        <fullName evidence="1">Uncharacterized protein</fullName>
    </submittedName>
</protein>
<sequence>MRHIAGHQGISKAVGGFLPRRLSRARSSQLLVGDASVVIGVSVEEAMVESADGTEASQTVIHAPGGLRNQPSWLSMVGSLPARNGWIAKAKGFTRKFRRQSKTDPSV</sequence>
<name>A0A9P7K4U4_9AGAR</name>
<proteinExistence type="predicted"/>
<gene>
    <name evidence="1" type="ORF">H0H81_006339</name>
</gene>
<dbReference type="Proteomes" id="UP000717328">
    <property type="component" value="Unassembled WGS sequence"/>
</dbReference>
<dbReference type="EMBL" id="JABCKI010005876">
    <property type="protein sequence ID" value="KAG5636943.1"/>
    <property type="molecule type" value="Genomic_DNA"/>
</dbReference>
<organism evidence="1 2">
    <name type="scientific">Sphagnurus paluster</name>
    <dbReference type="NCBI Taxonomy" id="117069"/>
    <lineage>
        <taxon>Eukaryota</taxon>
        <taxon>Fungi</taxon>
        <taxon>Dikarya</taxon>
        <taxon>Basidiomycota</taxon>
        <taxon>Agaricomycotina</taxon>
        <taxon>Agaricomycetes</taxon>
        <taxon>Agaricomycetidae</taxon>
        <taxon>Agaricales</taxon>
        <taxon>Tricholomatineae</taxon>
        <taxon>Lyophyllaceae</taxon>
        <taxon>Sphagnurus</taxon>
    </lineage>
</organism>
<dbReference type="AlphaFoldDB" id="A0A9P7K4U4"/>
<keyword evidence="2" id="KW-1185">Reference proteome</keyword>
<reference evidence="1" key="2">
    <citation type="submission" date="2021-10" db="EMBL/GenBank/DDBJ databases">
        <title>Phylogenomics reveals ancestral predisposition of the termite-cultivated fungus Termitomyces towards a domesticated lifestyle.</title>
        <authorList>
            <person name="Auxier B."/>
            <person name="Grum-Grzhimaylo A."/>
            <person name="Cardenas M.E."/>
            <person name="Lodge J.D."/>
            <person name="Laessoe T."/>
            <person name="Pedersen O."/>
            <person name="Smith M.E."/>
            <person name="Kuyper T.W."/>
            <person name="Franco-Molano E.A."/>
            <person name="Baroni T.J."/>
            <person name="Aanen D.K."/>
        </authorList>
    </citation>
    <scope>NUCLEOTIDE SEQUENCE</scope>
    <source>
        <strain evidence="1">D49</strain>
    </source>
</reference>
<reference evidence="1" key="1">
    <citation type="submission" date="2021-02" db="EMBL/GenBank/DDBJ databases">
        <authorList>
            <person name="Nieuwenhuis M."/>
            <person name="Van De Peppel L.J.J."/>
        </authorList>
    </citation>
    <scope>NUCLEOTIDE SEQUENCE</scope>
    <source>
        <strain evidence="1">D49</strain>
    </source>
</reference>
<dbReference type="OrthoDB" id="3191896at2759"/>
<comment type="caution">
    <text evidence="1">The sequence shown here is derived from an EMBL/GenBank/DDBJ whole genome shotgun (WGS) entry which is preliminary data.</text>
</comment>